<evidence type="ECO:0000256" key="4">
    <source>
        <dbReference type="ARBA" id="ARBA00022692"/>
    </source>
</evidence>
<dbReference type="RefSeq" id="WP_065247713.1">
    <property type="nucleotide sequence ID" value="NZ_CP012117.1"/>
</dbReference>
<keyword evidence="4 7" id="KW-0812">Transmembrane</keyword>
<dbReference type="EMBL" id="CP044108">
    <property type="protein sequence ID" value="QEU12048.1"/>
    <property type="molecule type" value="Genomic_DNA"/>
</dbReference>
<dbReference type="GO" id="GO:0022857">
    <property type="term" value="F:transmembrane transporter activity"/>
    <property type="evidence" value="ECO:0007669"/>
    <property type="project" value="InterPro"/>
</dbReference>
<dbReference type="CDD" id="cd17321">
    <property type="entry name" value="MFS_MMR_MDR_like"/>
    <property type="match status" value="1"/>
</dbReference>
<reference evidence="9 11" key="1">
    <citation type="submission" date="2015-06" db="EMBL/GenBank/DDBJ databases">
        <title>Investigation of pathophysiology for high-risk pregnancy and development of treatment modality based on it.</title>
        <authorList>
            <person name="Kim B.-C."/>
            <person name="Lim S."/>
        </authorList>
    </citation>
    <scope>NUCLEOTIDE SEQUENCE [LARGE SCALE GENOMIC DNA]</scope>
    <source>
        <strain evidence="9 11">AD1-86</strain>
    </source>
</reference>
<dbReference type="InterPro" id="IPR036259">
    <property type="entry name" value="MFS_trans_sf"/>
</dbReference>
<dbReference type="GO" id="GO:0005886">
    <property type="term" value="C:plasma membrane"/>
    <property type="evidence" value="ECO:0007669"/>
    <property type="project" value="UniProtKB-SubCell"/>
</dbReference>
<name>A0A1B0ZHV2_9MICO</name>
<evidence type="ECO:0000313" key="12">
    <source>
        <dbReference type="Proteomes" id="UP000323865"/>
    </source>
</evidence>
<evidence type="ECO:0000259" key="8">
    <source>
        <dbReference type="PROSITE" id="PS50850"/>
    </source>
</evidence>
<dbReference type="Proteomes" id="UP000092596">
    <property type="component" value="Chromosome"/>
</dbReference>
<dbReference type="PATRIC" id="fig|1630135.4.peg.968"/>
<dbReference type="STRING" id="1630135.DAD186_09680"/>
<feature type="transmembrane region" description="Helical" evidence="7">
    <location>
        <begin position="136"/>
        <end position="157"/>
    </location>
</feature>
<dbReference type="SUPFAM" id="SSF103473">
    <property type="entry name" value="MFS general substrate transporter"/>
    <property type="match status" value="1"/>
</dbReference>
<evidence type="ECO:0000256" key="5">
    <source>
        <dbReference type="ARBA" id="ARBA00022989"/>
    </source>
</evidence>
<dbReference type="Gene3D" id="1.20.1720.10">
    <property type="entry name" value="Multidrug resistance protein D"/>
    <property type="match status" value="2"/>
</dbReference>
<feature type="transmembrane region" description="Helical" evidence="7">
    <location>
        <begin position="402"/>
        <end position="421"/>
    </location>
</feature>
<dbReference type="PROSITE" id="PS50850">
    <property type="entry name" value="MFS"/>
    <property type="match status" value="1"/>
</dbReference>
<keyword evidence="3" id="KW-1003">Cell membrane</keyword>
<reference evidence="10 12" key="2">
    <citation type="submission" date="2019-09" db="EMBL/GenBank/DDBJ databases">
        <title>FDA dAtabase for Regulatory Grade micrObial Sequences (FDA-ARGOS): Supporting development and validation of Infectious Disease Dx tests.</title>
        <authorList>
            <person name="Sciortino C."/>
            <person name="Tallon L."/>
            <person name="Sadzewicz L."/>
            <person name="Vavikolanu K."/>
            <person name="Mehta A."/>
            <person name="Aluvathingal J."/>
            <person name="Nadendla S."/>
            <person name="Nandy P."/>
            <person name="Geyer C."/>
            <person name="Yan Y."/>
            <person name="Sichtig H."/>
        </authorList>
    </citation>
    <scope>NUCLEOTIDE SEQUENCE [LARGE SCALE GENOMIC DNA]</scope>
    <source>
        <strain evidence="10 12">FDAARGOS_640</strain>
    </source>
</reference>
<dbReference type="InterPro" id="IPR011701">
    <property type="entry name" value="MFS"/>
</dbReference>
<evidence type="ECO:0000256" key="7">
    <source>
        <dbReference type="SAM" id="Phobius"/>
    </source>
</evidence>
<organism evidence="9 11">
    <name type="scientific">Dermabacter vaginalis</name>
    <dbReference type="NCBI Taxonomy" id="1630135"/>
    <lineage>
        <taxon>Bacteria</taxon>
        <taxon>Bacillati</taxon>
        <taxon>Actinomycetota</taxon>
        <taxon>Actinomycetes</taxon>
        <taxon>Micrococcales</taxon>
        <taxon>Dermabacteraceae</taxon>
        <taxon>Dermabacter</taxon>
    </lineage>
</organism>
<keyword evidence="5 7" id="KW-1133">Transmembrane helix</keyword>
<dbReference type="Pfam" id="PF07690">
    <property type="entry name" value="MFS_1"/>
    <property type="match status" value="1"/>
</dbReference>
<sequence>MSTMTKRRRWSLLVTVGAGLLLITLDNSILYTALPTLTEDLQASSTQSLWIINAYPLVMAGLLLGSGTLGDRIGHTRMFVVGLVIFGLASLLAALAPSPEVLIGARAVLAVGAAAMMPATLALIRTYFTVERERNFAIAIWGSLSVVGAALGPILGGTLLENFWWGSVFLVNVPVVALALVATWLIRPANDPDPSKRWDAVSSILVMIGLVGTVVAIKEIGHAPPSVATIVVALLVAAIGFWLFVRRQRRLENPLLEFSIFLNPAFSAGVLAAACAMFAIGGIQLVTTQRFQQVVGFSPLEAGLLVAVIAVGSLPTALLGGAFLHRVGLLALITGGLAVATGGVVVTVVGFQSSFGVLVLGLLVTSAGLGAAMSVASTAIIGNVPVRRAGMAASLEEVSYEFGSLIAVSVLGSLLTAIYTASVVLPNGAPAAAGDGIAEALEAAQGDAAIIQAASTAFDSAYLVVMLVVAGVLAAAAVITGVLLRRYLPGTQSQLHSEH</sequence>
<protein>
    <submittedName>
        <fullName evidence="10">MFS transporter</fullName>
    </submittedName>
    <submittedName>
        <fullName evidence="9">Putative permease of the major facilitator superfamily</fullName>
    </submittedName>
</protein>
<feature type="transmembrane region" description="Helical" evidence="7">
    <location>
        <begin position="48"/>
        <end position="66"/>
    </location>
</feature>
<evidence type="ECO:0000313" key="11">
    <source>
        <dbReference type="Proteomes" id="UP000092596"/>
    </source>
</evidence>
<comment type="subcellular location">
    <subcellularLocation>
        <location evidence="1">Cell membrane</location>
        <topology evidence="1">Multi-pass membrane protein</topology>
    </subcellularLocation>
</comment>
<evidence type="ECO:0000256" key="3">
    <source>
        <dbReference type="ARBA" id="ARBA00022475"/>
    </source>
</evidence>
<gene>
    <name evidence="9" type="ORF">DAD186_09680</name>
    <name evidence="10" type="ORF">FOB48_06860</name>
</gene>
<keyword evidence="2" id="KW-0813">Transport</keyword>
<accession>A0A1B0ZHV2</accession>
<dbReference type="AlphaFoldDB" id="A0A1B0ZHV2"/>
<keyword evidence="6 7" id="KW-0472">Membrane</keyword>
<feature type="transmembrane region" description="Helical" evidence="7">
    <location>
        <begin position="357"/>
        <end position="381"/>
    </location>
</feature>
<dbReference type="Proteomes" id="UP000323865">
    <property type="component" value="Chromosome"/>
</dbReference>
<dbReference type="KEGG" id="dva:DAD186_09680"/>
<dbReference type="InterPro" id="IPR020846">
    <property type="entry name" value="MFS_dom"/>
</dbReference>
<feature type="transmembrane region" description="Helical" evidence="7">
    <location>
        <begin position="265"/>
        <end position="283"/>
    </location>
</feature>
<proteinExistence type="predicted"/>
<feature type="transmembrane region" description="Helical" evidence="7">
    <location>
        <begin position="303"/>
        <end position="324"/>
    </location>
</feature>
<feature type="transmembrane region" description="Helical" evidence="7">
    <location>
        <begin position="103"/>
        <end position="124"/>
    </location>
</feature>
<feature type="transmembrane region" description="Helical" evidence="7">
    <location>
        <begin position="461"/>
        <end position="484"/>
    </location>
</feature>
<keyword evidence="12" id="KW-1185">Reference proteome</keyword>
<evidence type="ECO:0000256" key="2">
    <source>
        <dbReference type="ARBA" id="ARBA00022448"/>
    </source>
</evidence>
<feature type="domain" description="Major facilitator superfamily (MFS) profile" evidence="8">
    <location>
        <begin position="12"/>
        <end position="488"/>
    </location>
</feature>
<evidence type="ECO:0000313" key="9">
    <source>
        <dbReference type="EMBL" id="ANP27518.1"/>
    </source>
</evidence>
<feature type="transmembrane region" description="Helical" evidence="7">
    <location>
        <begin position="198"/>
        <end position="217"/>
    </location>
</feature>
<dbReference type="PANTHER" id="PTHR42718">
    <property type="entry name" value="MAJOR FACILITATOR SUPERFAMILY MULTIDRUG TRANSPORTER MFSC"/>
    <property type="match status" value="1"/>
</dbReference>
<feature type="transmembrane region" description="Helical" evidence="7">
    <location>
        <begin position="78"/>
        <end position="97"/>
    </location>
</feature>
<evidence type="ECO:0000256" key="6">
    <source>
        <dbReference type="ARBA" id="ARBA00023136"/>
    </source>
</evidence>
<evidence type="ECO:0000313" key="10">
    <source>
        <dbReference type="EMBL" id="QEU12048.1"/>
    </source>
</evidence>
<feature type="transmembrane region" description="Helical" evidence="7">
    <location>
        <begin position="223"/>
        <end position="245"/>
    </location>
</feature>
<dbReference type="PANTHER" id="PTHR42718:SF47">
    <property type="entry name" value="METHYL VIOLOGEN RESISTANCE PROTEIN SMVA"/>
    <property type="match status" value="1"/>
</dbReference>
<feature type="transmembrane region" description="Helical" evidence="7">
    <location>
        <begin position="329"/>
        <end position="351"/>
    </location>
</feature>
<feature type="transmembrane region" description="Helical" evidence="7">
    <location>
        <begin position="163"/>
        <end position="186"/>
    </location>
</feature>
<dbReference type="EMBL" id="CP012117">
    <property type="protein sequence ID" value="ANP27518.1"/>
    <property type="molecule type" value="Genomic_DNA"/>
</dbReference>
<evidence type="ECO:0000256" key="1">
    <source>
        <dbReference type="ARBA" id="ARBA00004651"/>
    </source>
</evidence>